<dbReference type="EMBL" id="REGN01000143">
    <property type="protein sequence ID" value="RNA44177.1"/>
    <property type="molecule type" value="Genomic_DNA"/>
</dbReference>
<accession>A0A3M7T8H3</accession>
<organism evidence="1 2">
    <name type="scientific">Brachionus plicatilis</name>
    <name type="common">Marine rotifer</name>
    <name type="synonym">Brachionus muelleri</name>
    <dbReference type="NCBI Taxonomy" id="10195"/>
    <lineage>
        <taxon>Eukaryota</taxon>
        <taxon>Metazoa</taxon>
        <taxon>Spiralia</taxon>
        <taxon>Gnathifera</taxon>
        <taxon>Rotifera</taxon>
        <taxon>Eurotatoria</taxon>
        <taxon>Monogononta</taxon>
        <taxon>Pseudotrocha</taxon>
        <taxon>Ploima</taxon>
        <taxon>Brachionidae</taxon>
        <taxon>Brachionus</taxon>
    </lineage>
</organism>
<name>A0A3M7T8H3_BRAPC</name>
<sequence>MFVIFQFFNDFKLFFLNRFLKLEDIVQSYSKQEIFCFIKTQYILKIKRLFVTKTRRKLNKVNLHCSIYDVGYESLEHSKATAPSDNLNSI</sequence>
<protein>
    <submittedName>
        <fullName evidence="1">Uncharacterized protein</fullName>
    </submittedName>
</protein>
<keyword evidence="2" id="KW-1185">Reference proteome</keyword>
<evidence type="ECO:0000313" key="2">
    <source>
        <dbReference type="Proteomes" id="UP000276133"/>
    </source>
</evidence>
<reference evidence="1 2" key="1">
    <citation type="journal article" date="2018" name="Sci. Rep.">
        <title>Genomic signatures of local adaptation to the degree of environmental predictability in rotifers.</title>
        <authorList>
            <person name="Franch-Gras L."/>
            <person name="Hahn C."/>
            <person name="Garcia-Roger E.M."/>
            <person name="Carmona M.J."/>
            <person name="Serra M."/>
            <person name="Gomez A."/>
        </authorList>
    </citation>
    <scope>NUCLEOTIDE SEQUENCE [LARGE SCALE GENOMIC DNA]</scope>
    <source>
        <strain evidence="1">HYR1</strain>
    </source>
</reference>
<proteinExistence type="predicted"/>
<gene>
    <name evidence="1" type="ORF">BpHYR1_027219</name>
</gene>
<dbReference type="AlphaFoldDB" id="A0A3M7T8H3"/>
<dbReference type="Proteomes" id="UP000276133">
    <property type="component" value="Unassembled WGS sequence"/>
</dbReference>
<comment type="caution">
    <text evidence="1">The sequence shown here is derived from an EMBL/GenBank/DDBJ whole genome shotgun (WGS) entry which is preliminary data.</text>
</comment>
<evidence type="ECO:0000313" key="1">
    <source>
        <dbReference type="EMBL" id="RNA44177.1"/>
    </source>
</evidence>